<name>A0A385D445_9CAUD</name>
<evidence type="ECO:0000313" key="2">
    <source>
        <dbReference type="Proteomes" id="UP000263300"/>
    </source>
</evidence>
<dbReference type="EMBL" id="MH697587">
    <property type="protein sequence ID" value="AXQ52770.1"/>
    <property type="molecule type" value="Genomic_DNA"/>
</dbReference>
<accession>A0A385D445</accession>
<sequence length="91" mass="10376">MPANEALLQQAWDTYYAIAASEDRRVSLQSLSGEEAVTPYDHATNMVKALIRVVYPTYDPSLIWTWFGESGECLSRETIERALADHYTARY</sequence>
<gene>
    <name evidence="1" type="primary">148</name>
    <name evidence="1" type="ORF">SEA_IPHANE7_148</name>
</gene>
<evidence type="ECO:0000313" key="1">
    <source>
        <dbReference type="EMBL" id="AXQ52770.1"/>
    </source>
</evidence>
<proteinExistence type="predicted"/>
<organism evidence="1 2">
    <name type="scientific">Mycobacterium phage IPhane7</name>
    <dbReference type="NCBI Taxonomy" id="2301552"/>
    <lineage>
        <taxon>Viruses</taxon>
        <taxon>Duplodnaviria</taxon>
        <taxon>Heunggongvirae</taxon>
        <taxon>Uroviricota</taxon>
        <taxon>Caudoviricetes</taxon>
        <taxon>Vilmaviridae</taxon>
        <taxon>Mclasvirinae</taxon>
        <taxon>Bongovirus</taxon>
        <taxon>Bongovirus bongo</taxon>
    </lineage>
</organism>
<reference evidence="1 2" key="1">
    <citation type="submission" date="2018-07" db="EMBL/GenBank/DDBJ databases">
        <authorList>
            <person name="Billings M."/>
            <person name="Bovender A."/>
            <person name="Brown J."/>
            <person name="Buchanan C."/>
            <person name="Burns J."/>
            <person name="Cash A."/>
            <person name="Curtis S."/>
            <person name="Johnson C."/>
            <person name="Jones C."/>
            <person name="Kelnhofer D."/>
            <person name="Killilee J."/>
            <person name="Moore A."/>
            <person name="Norton M."/>
            <person name="Rood D."/>
            <person name="Salvo H."/>
            <person name="Weatherman E."/>
            <person name="Winchel S."/>
            <person name="Wood S."/>
            <person name="Eckardt M.A."/>
            <person name="Gainey M.D."/>
            <person name="Wallen J.R."/>
            <person name="Garlena R.A."/>
            <person name="Russell D.A."/>
            <person name="Pope W.H."/>
            <person name="Jacobs-Sera D."/>
            <person name="Hatfull G.F."/>
        </authorList>
    </citation>
    <scope>NUCLEOTIDE SEQUENCE [LARGE SCALE GENOMIC DNA]</scope>
</reference>
<protein>
    <submittedName>
        <fullName evidence="1">Uncharacterized protein</fullName>
    </submittedName>
</protein>
<dbReference type="Proteomes" id="UP000263300">
    <property type="component" value="Segment"/>
</dbReference>